<dbReference type="InterPro" id="IPR051791">
    <property type="entry name" value="Pra-immunoreactive"/>
</dbReference>
<feature type="transmembrane region" description="Helical" evidence="6">
    <location>
        <begin position="12"/>
        <end position="35"/>
    </location>
</feature>
<dbReference type="EMBL" id="BARV01003293">
    <property type="protein sequence ID" value="GAI01330.1"/>
    <property type="molecule type" value="Genomic_DNA"/>
</dbReference>
<evidence type="ECO:0000259" key="7">
    <source>
        <dbReference type="Pfam" id="PF06271"/>
    </source>
</evidence>
<protein>
    <recommendedName>
        <fullName evidence="7">RDD domain-containing protein</fullName>
    </recommendedName>
</protein>
<keyword evidence="4 6" id="KW-1133">Transmembrane helix</keyword>
<proteinExistence type="predicted"/>
<evidence type="ECO:0000313" key="8">
    <source>
        <dbReference type="EMBL" id="GAI01330.1"/>
    </source>
</evidence>
<evidence type="ECO:0000256" key="6">
    <source>
        <dbReference type="SAM" id="Phobius"/>
    </source>
</evidence>
<feature type="non-terminal residue" evidence="8">
    <location>
        <position position="138"/>
    </location>
</feature>
<dbReference type="Pfam" id="PF06271">
    <property type="entry name" value="RDD"/>
    <property type="match status" value="1"/>
</dbReference>
<comment type="subcellular location">
    <subcellularLocation>
        <location evidence="1">Cell membrane</location>
        <topology evidence="1">Multi-pass membrane protein</topology>
    </subcellularLocation>
</comment>
<dbReference type="PANTHER" id="PTHR36115:SF9">
    <property type="entry name" value="LMO1584 PROTEIN"/>
    <property type="match status" value="1"/>
</dbReference>
<dbReference type="AlphaFoldDB" id="X1LFZ5"/>
<reference evidence="8" key="1">
    <citation type="journal article" date="2014" name="Front. Microbiol.">
        <title>High frequency of phylogenetically diverse reductive dehalogenase-homologous genes in deep subseafloor sedimentary metagenomes.</title>
        <authorList>
            <person name="Kawai M."/>
            <person name="Futagami T."/>
            <person name="Toyoda A."/>
            <person name="Takaki Y."/>
            <person name="Nishi S."/>
            <person name="Hori S."/>
            <person name="Arai W."/>
            <person name="Tsubouchi T."/>
            <person name="Morono Y."/>
            <person name="Uchiyama I."/>
            <person name="Ito T."/>
            <person name="Fujiyama A."/>
            <person name="Inagaki F."/>
            <person name="Takami H."/>
        </authorList>
    </citation>
    <scope>NUCLEOTIDE SEQUENCE</scope>
    <source>
        <strain evidence="8">Expedition CK06-06</strain>
    </source>
</reference>
<evidence type="ECO:0000256" key="4">
    <source>
        <dbReference type="ARBA" id="ARBA00022989"/>
    </source>
</evidence>
<evidence type="ECO:0000256" key="5">
    <source>
        <dbReference type="ARBA" id="ARBA00023136"/>
    </source>
</evidence>
<gene>
    <name evidence="8" type="ORF">S06H3_07964</name>
</gene>
<sequence length="138" mass="15159">MDFEYAGYWRRFTAAIIDGIILSVFAGVLNAIFIVPFMISPRASADAASGVVSLIYIILIISGWLYYTLLESSSKQATVGKMALGIIVTDLYGNRISFGRANGRYWSKILSALILYIGFIMAGFTEKKQALHDIIASC</sequence>
<comment type="caution">
    <text evidence="8">The sequence shown here is derived from an EMBL/GenBank/DDBJ whole genome shotgun (WGS) entry which is preliminary data.</text>
</comment>
<dbReference type="PANTHER" id="PTHR36115">
    <property type="entry name" value="PROLINE-RICH ANTIGEN HOMOLOG-RELATED"/>
    <property type="match status" value="1"/>
</dbReference>
<dbReference type="GO" id="GO:0005886">
    <property type="term" value="C:plasma membrane"/>
    <property type="evidence" value="ECO:0007669"/>
    <property type="project" value="UniProtKB-SubCell"/>
</dbReference>
<keyword evidence="2" id="KW-1003">Cell membrane</keyword>
<dbReference type="InterPro" id="IPR010432">
    <property type="entry name" value="RDD"/>
</dbReference>
<feature type="domain" description="RDD" evidence="7">
    <location>
        <begin position="5"/>
        <end position="136"/>
    </location>
</feature>
<feature type="transmembrane region" description="Helical" evidence="6">
    <location>
        <begin position="47"/>
        <end position="67"/>
    </location>
</feature>
<evidence type="ECO:0000256" key="3">
    <source>
        <dbReference type="ARBA" id="ARBA00022692"/>
    </source>
</evidence>
<keyword evidence="5 6" id="KW-0472">Membrane</keyword>
<feature type="transmembrane region" description="Helical" evidence="6">
    <location>
        <begin position="105"/>
        <end position="124"/>
    </location>
</feature>
<name>X1LFZ5_9ZZZZ</name>
<keyword evidence="3 6" id="KW-0812">Transmembrane</keyword>
<evidence type="ECO:0000256" key="1">
    <source>
        <dbReference type="ARBA" id="ARBA00004651"/>
    </source>
</evidence>
<evidence type="ECO:0000256" key="2">
    <source>
        <dbReference type="ARBA" id="ARBA00022475"/>
    </source>
</evidence>
<accession>X1LFZ5</accession>
<organism evidence="8">
    <name type="scientific">marine sediment metagenome</name>
    <dbReference type="NCBI Taxonomy" id="412755"/>
    <lineage>
        <taxon>unclassified sequences</taxon>
        <taxon>metagenomes</taxon>
        <taxon>ecological metagenomes</taxon>
    </lineage>
</organism>